<keyword evidence="7" id="KW-1185">Reference proteome</keyword>
<evidence type="ECO:0000256" key="4">
    <source>
        <dbReference type="ARBA" id="ARBA00023136"/>
    </source>
</evidence>
<keyword evidence="2 5" id="KW-0812">Transmembrane</keyword>
<protein>
    <recommendedName>
        <fullName evidence="5">PRA1 family protein</fullName>
    </recommendedName>
</protein>
<reference evidence="6 7" key="1">
    <citation type="submission" date="2019-02" db="EMBL/GenBank/DDBJ databases">
        <title>Genome sequencing of the rare red list fungi Dentipellis fragilis.</title>
        <authorList>
            <person name="Buettner E."/>
            <person name="Kellner H."/>
        </authorList>
    </citation>
    <scope>NUCLEOTIDE SEQUENCE [LARGE SCALE GENOMIC DNA]</scope>
    <source>
        <strain evidence="6 7">DSM 105465</strain>
    </source>
</reference>
<organism evidence="6 7">
    <name type="scientific">Dentipellis fragilis</name>
    <dbReference type="NCBI Taxonomy" id="205917"/>
    <lineage>
        <taxon>Eukaryota</taxon>
        <taxon>Fungi</taxon>
        <taxon>Dikarya</taxon>
        <taxon>Basidiomycota</taxon>
        <taxon>Agaricomycotina</taxon>
        <taxon>Agaricomycetes</taxon>
        <taxon>Russulales</taxon>
        <taxon>Hericiaceae</taxon>
        <taxon>Dentipellis</taxon>
    </lineage>
</organism>
<sequence>MDIAFRAIDTLKSFRETRLSALRPPNEFFDHNRVSRPADFNQAVSVRLSVMHRWNWNSPAHARLHSISPAHIIQHPLFLRQLWSNCRRARRLRPVSAHPVPAPAQTAHAYRISHIVYVRRSRYRAPSITSPLLLLSLGFLIGGFAAINKWGASSRARFVPPCARHTDFALSPAPLFFFPAHPAPEPMQVGDHVVTQKSLYTGLFVIGLPLLWWSSPLGTFFWLVGASGVLIMAHASLIEPGIESEYAGVQDSV</sequence>
<feature type="transmembrane region" description="Helical" evidence="5">
    <location>
        <begin position="128"/>
        <end position="147"/>
    </location>
</feature>
<dbReference type="Proteomes" id="UP000298327">
    <property type="component" value="Unassembled WGS sequence"/>
</dbReference>
<dbReference type="Pfam" id="PF03208">
    <property type="entry name" value="PRA1"/>
    <property type="match status" value="1"/>
</dbReference>
<proteinExistence type="inferred from homology"/>
<dbReference type="STRING" id="205917.A0A4Y9Y8B2"/>
<keyword evidence="4 5" id="KW-0472">Membrane</keyword>
<dbReference type="GO" id="GO:0016020">
    <property type="term" value="C:membrane"/>
    <property type="evidence" value="ECO:0007669"/>
    <property type="project" value="UniProtKB-SubCell"/>
</dbReference>
<evidence type="ECO:0000256" key="2">
    <source>
        <dbReference type="ARBA" id="ARBA00022692"/>
    </source>
</evidence>
<evidence type="ECO:0000256" key="5">
    <source>
        <dbReference type="RuleBase" id="RU363107"/>
    </source>
</evidence>
<dbReference type="AlphaFoldDB" id="A0A4Y9Y8B2"/>
<comment type="similarity">
    <text evidence="5">Belongs to the PRA1 family.</text>
</comment>
<feature type="transmembrane region" description="Helical" evidence="5">
    <location>
        <begin position="198"/>
        <end position="214"/>
    </location>
</feature>
<dbReference type="OrthoDB" id="63113at2759"/>
<gene>
    <name evidence="6" type="ORF">EVG20_g8270</name>
</gene>
<evidence type="ECO:0000256" key="3">
    <source>
        <dbReference type="ARBA" id="ARBA00022989"/>
    </source>
</evidence>
<dbReference type="EMBL" id="SEOQ01000701">
    <property type="protein sequence ID" value="TFY58138.1"/>
    <property type="molecule type" value="Genomic_DNA"/>
</dbReference>
<evidence type="ECO:0000313" key="6">
    <source>
        <dbReference type="EMBL" id="TFY58138.1"/>
    </source>
</evidence>
<name>A0A4Y9Y8B2_9AGAM</name>
<evidence type="ECO:0000313" key="7">
    <source>
        <dbReference type="Proteomes" id="UP000298327"/>
    </source>
</evidence>
<comment type="caution">
    <text evidence="6">The sequence shown here is derived from an EMBL/GenBank/DDBJ whole genome shotgun (WGS) entry which is preliminary data.</text>
</comment>
<evidence type="ECO:0000256" key="1">
    <source>
        <dbReference type="ARBA" id="ARBA00004141"/>
    </source>
</evidence>
<keyword evidence="3 5" id="KW-1133">Transmembrane helix</keyword>
<accession>A0A4Y9Y8B2</accession>
<comment type="subcellular location">
    <subcellularLocation>
        <location evidence="1 5">Membrane</location>
        <topology evidence="1 5">Multi-pass membrane protein</topology>
    </subcellularLocation>
</comment>
<dbReference type="InterPro" id="IPR004895">
    <property type="entry name" value="Prenylated_rab_accept_PRA1"/>
</dbReference>